<evidence type="ECO:0000313" key="2">
    <source>
        <dbReference type="EMBL" id="RXH88377.1"/>
    </source>
</evidence>
<feature type="compositionally biased region" description="Polar residues" evidence="1">
    <location>
        <begin position="104"/>
        <end position="131"/>
    </location>
</feature>
<feature type="region of interest" description="Disordered" evidence="1">
    <location>
        <begin position="48"/>
        <end position="77"/>
    </location>
</feature>
<feature type="compositionally biased region" description="Polar residues" evidence="1">
    <location>
        <begin position="59"/>
        <end position="77"/>
    </location>
</feature>
<dbReference type="Proteomes" id="UP000290289">
    <property type="component" value="Chromosome 10"/>
</dbReference>
<reference evidence="2 3" key="1">
    <citation type="submission" date="2018-10" db="EMBL/GenBank/DDBJ databases">
        <title>A high-quality apple genome assembly.</title>
        <authorList>
            <person name="Hu J."/>
        </authorList>
    </citation>
    <scope>NUCLEOTIDE SEQUENCE [LARGE SCALE GENOMIC DNA]</scope>
    <source>
        <strain evidence="3">cv. HFTH1</strain>
        <tissue evidence="2">Young leaf</tissue>
    </source>
</reference>
<accession>A0A498J1E1</accession>
<dbReference type="AlphaFoldDB" id="A0A498J1E1"/>
<evidence type="ECO:0000256" key="1">
    <source>
        <dbReference type="SAM" id="MobiDB-lite"/>
    </source>
</evidence>
<gene>
    <name evidence="2" type="ORF">DVH24_042448</name>
</gene>
<organism evidence="2 3">
    <name type="scientific">Malus domestica</name>
    <name type="common">Apple</name>
    <name type="synonym">Pyrus malus</name>
    <dbReference type="NCBI Taxonomy" id="3750"/>
    <lineage>
        <taxon>Eukaryota</taxon>
        <taxon>Viridiplantae</taxon>
        <taxon>Streptophyta</taxon>
        <taxon>Embryophyta</taxon>
        <taxon>Tracheophyta</taxon>
        <taxon>Spermatophyta</taxon>
        <taxon>Magnoliopsida</taxon>
        <taxon>eudicotyledons</taxon>
        <taxon>Gunneridae</taxon>
        <taxon>Pentapetalae</taxon>
        <taxon>rosids</taxon>
        <taxon>fabids</taxon>
        <taxon>Rosales</taxon>
        <taxon>Rosaceae</taxon>
        <taxon>Amygdaloideae</taxon>
        <taxon>Maleae</taxon>
        <taxon>Malus</taxon>
    </lineage>
</organism>
<evidence type="ECO:0000313" key="3">
    <source>
        <dbReference type="Proteomes" id="UP000290289"/>
    </source>
</evidence>
<name>A0A498J1E1_MALDO</name>
<sequence length="167" mass="17896">MALKQISEGDIGQLTKLSKDGYEKLGIDVVSQTITSYTVSKQTIVELSKPSDSKDGSTKVGTNAMSFTPETKSSNLRSVQETITADAALKQVSEGNIHELPKPSNANDGLTEVETNATSSSKEIEPSNTKSGVPDAIWKTRFWVSTGSLVCDPETSRSSCKCLHLVL</sequence>
<keyword evidence="3" id="KW-1185">Reference proteome</keyword>
<dbReference type="EMBL" id="RDQH01000336">
    <property type="protein sequence ID" value="RXH88377.1"/>
    <property type="molecule type" value="Genomic_DNA"/>
</dbReference>
<proteinExistence type="predicted"/>
<feature type="region of interest" description="Disordered" evidence="1">
    <location>
        <begin position="97"/>
        <end position="131"/>
    </location>
</feature>
<comment type="caution">
    <text evidence="2">The sequence shown here is derived from an EMBL/GenBank/DDBJ whole genome shotgun (WGS) entry which is preliminary data.</text>
</comment>
<protein>
    <submittedName>
        <fullName evidence="2">Uncharacterized protein</fullName>
    </submittedName>
</protein>